<dbReference type="CDD" id="cd09276">
    <property type="entry name" value="Rnase_HI_RT_non_LTR"/>
    <property type="match status" value="1"/>
</dbReference>
<feature type="transmembrane region" description="Helical" evidence="1">
    <location>
        <begin position="680"/>
        <end position="707"/>
    </location>
</feature>
<keyword evidence="1" id="KW-0812">Transmembrane</keyword>
<dbReference type="Gene3D" id="3.30.420.10">
    <property type="entry name" value="Ribonuclease H-like superfamily/Ribonuclease H"/>
    <property type="match status" value="1"/>
</dbReference>
<reference evidence="3 4" key="1">
    <citation type="journal article" date="2019" name="Sci. Rep.">
        <title>Orb-weaving spider Araneus ventricosus genome elucidates the spidroin gene catalogue.</title>
        <authorList>
            <person name="Kono N."/>
            <person name="Nakamura H."/>
            <person name="Ohtoshi R."/>
            <person name="Moran D.A.P."/>
            <person name="Shinohara A."/>
            <person name="Yoshida Y."/>
            <person name="Fujiwara M."/>
            <person name="Mori M."/>
            <person name="Tomita M."/>
            <person name="Arakawa K."/>
        </authorList>
    </citation>
    <scope>NUCLEOTIDE SEQUENCE [LARGE SCALE GENOMIC DNA]</scope>
</reference>
<dbReference type="PANTHER" id="PTHR19446">
    <property type="entry name" value="REVERSE TRANSCRIPTASES"/>
    <property type="match status" value="1"/>
</dbReference>
<dbReference type="InterPro" id="IPR002156">
    <property type="entry name" value="RNaseH_domain"/>
</dbReference>
<dbReference type="InterPro" id="IPR036397">
    <property type="entry name" value="RNaseH_sf"/>
</dbReference>
<evidence type="ECO:0000313" key="3">
    <source>
        <dbReference type="EMBL" id="GBN81332.1"/>
    </source>
</evidence>
<keyword evidence="1" id="KW-1133">Transmembrane helix</keyword>
<proteinExistence type="predicted"/>
<evidence type="ECO:0000256" key="1">
    <source>
        <dbReference type="SAM" id="Phobius"/>
    </source>
</evidence>
<feature type="domain" description="RNase H type-1" evidence="2">
    <location>
        <begin position="420"/>
        <end position="545"/>
    </location>
</feature>
<keyword evidence="4" id="KW-1185">Reference proteome</keyword>
<dbReference type="Proteomes" id="UP000499080">
    <property type="component" value="Unassembled WGS sequence"/>
</dbReference>
<dbReference type="GO" id="GO:0003676">
    <property type="term" value="F:nucleic acid binding"/>
    <property type="evidence" value="ECO:0007669"/>
    <property type="project" value="InterPro"/>
</dbReference>
<keyword evidence="1" id="KW-0472">Membrane</keyword>
<accession>A0A4Y2RZQ4</accession>
<organism evidence="3 4">
    <name type="scientific">Araneus ventricosus</name>
    <name type="common">Orbweaver spider</name>
    <name type="synonym">Epeira ventricosa</name>
    <dbReference type="NCBI Taxonomy" id="182803"/>
    <lineage>
        <taxon>Eukaryota</taxon>
        <taxon>Metazoa</taxon>
        <taxon>Ecdysozoa</taxon>
        <taxon>Arthropoda</taxon>
        <taxon>Chelicerata</taxon>
        <taxon>Arachnida</taxon>
        <taxon>Araneae</taxon>
        <taxon>Araneomorphae</taxon>
        <taxon>Entelegynae</taxon>
        <taxon>Araneoidea</taxon>
        <taxon>Araneidae</taxon>
        <taxon>Araneus</taxon>
    </lineage>
</organism>
<dbReference type="EMBL" id="BGPR01019224">
    <property type="protein sequence ID" value="GBN81332.1"/>
    <property type="molecule type" value="Genomic_DNA"/>
</dbReference>
<sequence length="886" mass="101316">MVFDIVPQNTNPFKSARTKKWTIDHINILSFKIHLTEFVTNYCAEGKTLEESIDEIQNALYKMCVINCKRKSRVTADAVWWTPDLEIKRSRVRALRRRFQRTAYDEERLIRKLKFKKEMAEYTQSIAIAKDGSTTGSFRDSMLTILEYHFPRDCGTIIRKLEYRFPLVTAHEIGKIFQDINLTKAPGPDGLCANIIYEFFKVNKEKFTNMMNKCINYAIFPVSWKQGSVALIPKVGKDRSSPSAYRPICLLSTWGKVLDKILSRRLTWFSHFNSVKYRVSGIQYKIKRLSRATWGARPEVLKEIYLRAVEKFILYGAPIWFSENVKLKNKILQIQRIPLLGISKAYRTVSTDSLHIMCGCPPLDLVAKNEFILFKLFGRHCPIQVGDKTISFDDVTHLHSGPDPPWNVISFPWDIGDPDNQIGFKIFTDGSKLNNKVGFGIVCFDEHLWSVSERLNDEASVFIAEVMAIFHAIDKCKDYSCQTNIYTDSRPVLMAINSLKDDNPIIFQIKNLLRKFDHVKLFWVKAHVGTYGNEFANSLAKRATERDNTDQVVPMPKSWIKYKMRESLIRNWQDRWNFSRNARFLFGIFPEVSLRRCFGDFYINQILTTHGSFPIHQSRFFGKSSLCICGLDEGTVSHCIYGCPRFCSIREKFFPGNFSVLGFLDLILNKRACQGLREIVSLLLCASLALFVLLAFWFFFILILFVVSASANYNYGNFYLLPTYEDYYGGYYGHHYGGYGQDRDTYTPSVSYAVADIAAIFNRGEVANSPRALPYLDPRLNDVTPAPSFVFFEIAKYAGRRPATWAAAPAVTLAAPAVSRAAIPANAAVPASRYIPGHRYGTPAIYGYSSGAYTYYSPSVLSPYSYGSYGSYGSYHSDPYGYLYKK</sequence>
<gene>
    <name evidence="3" type="ORF">AVEN_161110_1</name>
</gene>
<dbReference type="SUPFAM" id="SSF53098">
    <property type="entry name" value="Ribonuclease H-like"/>
    <property type="match status" value="1"/>
</dbReference>
<dbReference type="AlphaFoldDB" id="A0A4Y2RZQ4"/>
<evidence type="ECO:0000259" key="2">
    <source>
        <dbReference type="PROSITE" id="PS50879"/>
    </source>
</evidence>
<dbReference type="Pfam" id="PF00075">
    <property type="entry name" value="RNase_H"/>
    <property type="match status" value="1"/>
</dbReference>
<dbReference type="InterPro" id="IPR012337">
    <property type="entry name" value="RNaseH-like_sf"/>
</dbReference>
<dbReference type="PROSITE" id="PS50879">
    <property type="entry name" value="RNASE_H_1"/>
    <property type="match status" value="1"/>
</dbReference>
<protein>
    <recommendedName>
        <fullName evidence="2">RNase H type-1 domain-containing protein</fullName>
    </recommendedName>
</protein>
<dbReference type="OrthoDB" id="6437248at2759"/>
<name>A0A4Y2RZQ4_ARAVE</name>
<evidence type="ECO:0000313" key="4">
    <source>
        <dbReference type="Proteomes" id="UP000499080"/>
    </source>
</evidence>
<comment type="caution">
    <text evidence="3">The sequence shown here is derived from an EMBL/GenBank/DDBJ whole genome shotgun (WGS) entry which is preliminary data.</text>
</comment>
<dbReference type="GO" id="GO:0004523">
    <property type="term" value="F:RNA-DNA hybrid ribonuclease activity"/>
    <property type="evidence" value="ECO:0007669"/>
    <property type="project" value="InterPro"/>
</dbReference>